<name>A0A369P476_9ACTN</name>
<dbReference type="Pfam" id="PF04607">
    <property type="entry name" value="RelA_SpoT"/>
    <property type="match status" value="1"/>
</dbReference>
<dbReference type="RefSeq" id="WP_114540094.1">
    <property type="nucleotide sequence ID" value="NZ_DBGDPA010000045.1"/>
</dbReference>
<comment type="caution">
    <text evidence="1">The sequence shown here is derived from an EMBL/GenBank/DDBJ whole genome shotgun (WGS) entry which is preliminary data.</text>
</comment>
<dbReference type="PANTHER" id="PTHR47837">
    <property type="entry name" value="GTP PYROPHOSPHOKINASE YJBM"/>
    <property type="match status" value="1"/>
</dbReference>
<dbReference type="GO" id="GO:0015969">
    <property type="term" value="P:guanosine tetraphosphate metabolic process"/>
    <property type="evidence" value="ECO:0007669"/>
    <property type="project" value="InterPro"/>
</dbReference>
<sequence>MSANWISKTKVGKAGEALTSPLSSSEDRATALEVVNYWRGIHAEALQRAFGDIEGLNAVGSDVLIAGRIKKLPTIVDKLGRPDAPSDLQTMYDIAGCRLVVPDLATLERVYSEIACLPAFDAPKTKRHDYIAYPRPSGYRGKHAILHYCDLKCGHKLFVEVQLRTVLQHAWATAVEMHDVAVKSRLKFNEIDNPAGRFFKKAAVLIAQLEEQGEIDASAIRGLADGRPELSYAIEAKETLKAASNAVYFLSDDANRDVADYYLVDLVADEQTLELTPLDSIAALSRYFEEEGADRDGSRDLVLTKGASKENLAKLYPNYFGDISEFLKLIEKHLDAFA</sequence>
<dbReference type="InterPro" id="IPR007685">
    <property type="entry name" value="RelA_SpoT"/>
</dbReference>
<evidence type="ECO:0000313" key="2">
    <source>
        <dbReference type="Proteomes" id="UP000253805"/>
    </source>
</evidence>
<dbReference type="PANTHER" id="PTHR47837:SF1">
    <property type="entry name" value="GTP PYROPHOSPHOKINASE YJBM"/>
    <property type="match status" value="1"/>
</dbReference>
<proteinExistence type="predicted"/>
<accession>A0A369P476</accession>
<dbReference type="InterPro" id="IPR043519">
    <property type="entry name" value="NT_sf"/>
</dbReference>
<organism evidence="1 2">
    <name type="scientific">Adlercreutzia equolifaciens subsp. celatus</name>
    <dbReference type="NCBI Taxonomy" id="394340"/>
    <lineage>
        <taxon>Bacteria</taxon>
        <taxon>Bacillati</taxon>
        <taxon>Actinomycetota</taxon>
        <taxon>Coriobacteriia</taxon>
        <taxon>Eggerthellales</taxon>
        <taxon>Eggerthellaceae</taxon>
        <taxon>Adlercreutzia</taxon>
    </lineage>
</organism>
<dbReference type="InterPro" id="IPR052366">
    <property type="entry name" value="GTP_Pyrophosphokinase"/>
</dbReference>
<dbReference type="Proteomes" id="UP000253805">
    <property type="component" value="Unassembled WGS sequence"/>
</dbReference>
<dbReference type="Gene3D" id="3.30.460.10">
    <property type="entry name" value="Beta Polymerase, domain 2"/>
    <property type="match status" value="1"/>
</dbReference>
<protein>
    <submittedName>
        <fullName evidence="1">Uncharacterized protein</fullName>
    </submittedName>
</protein>
<evidence type="ECO:0000313" key="1">
    <source>
        <dbReference type="EMBL" id="RDC46001.1"/>
    </source>
</evidence>
<reference evidence="1 2" key="1">
    <citation type="journal article" date="2018" name="Elife">
        <title>Discovery and characterization of a prevalent human gut bacterial enzyme sufficient for the inactivation of a family of plant toxins.</title>
        <authorList>
            <person name="Koppel N."/>
            <person name="Bisanz J.E."/>
            <person name="Pandelia M.E."/>
            <person name="Turnbaugh P.J."/>
            <person name="Balskus E.P."/>
        </authorList>
    </citation>
    <scope>NUCLEOTIDE SEQUENCE [LARGE SCALE GENOMIC DNA]</scope>
    <source>
        <strain evidence="1 2">OB21 GAM 11</strain>
    </source>
</reference>
<dbReference type="SUPFAM" id="SSF81301">
    <property type="entry name" value="Nucleotidyltransferase"/>
    <property type="match status" value="1"/>
</dbReference>
<dbReference type="CDD" id="cd05399">
    <property type="entry name" value="NT_Rel-Spo_like"/>
    <property type="match status" value="1"/>
</dbReference>
<dbReference type="EMBL" id="PPUT01000005">
    <property type="protein sequence ID" value="RDC46001.1"/>
    <property type="molecule type" value="Genomic_DNA"/>
</dbReference>
<dbReference type="SMART" id="SM00954">
    <property type="entry name" value="RelA_SpoT"/>
    <property type="match status" value="1"/>
</dbReference>
<dbReference type="AlphaFoldDB" id="A0A369P476"/>
<gene>
    <name evidence="1" type="ORF">C1850_03110</name>
</gene>